<evidence type="ECO:0000256" key="5">
    <source>
        <dbReference type="ARBA" id="ARBA00023065"/>
    </source>
</evidence>
<keyword evidence="10" id="KW-1185">Reference proteome</keyword>
<evidence type="ECO:0000256" key="7">
    <source>
        <dbReference type="ARBA" id="ARBA00023211"/>
    </source>
</evidence>
<feature type="transmembrane region" description="Helical" evidence="8">
    <location>
        <begin position="67"/>
        <end position="86"/>
    </location>
</feature>
<organism evidence="9 10">
    <name type="scientific">Methylopila jiangsuensis</name>
    <dbReference type="NCBI Taxonomy" id="586230"/>
    <lineage>
        <taxon>Bacteria</taxon>
        <taxon>Pseudomonadati</taxon>
        <taxon>Pseudomonadota</taxon>
        <taxon>Alphaproteobacteria</taxon>
        <taxon>Hyphomicrobiales</taxon>
        <taxon>Methylopilaceae</taxon>
        <taxon>Methylopila</taxon>
    </lineage>
</organism>
<dbReference type="InterPro" id="IPR003810">
    <property type="entry name" value="Mntp/YtaF"/>
</dbReference>
<comment type="similarity">
    <text evidence="8">Belongs to the MntP (TC 9.B.29) family.</text>
</comment>
<feature type="transmembrane region" description="Helical" evidence="8">
    <location>
        <begin position="39"/>
        <end position="61"/>
    </location>
</feature>
<keyword evidence="2 8" id="KW-1003">Cell membrane</keyword>
<protein>
    <recommendedName>
        <fullName evidence="8">Putative manganese efflux pump MntP</fullName>
    </recommendedName>
</protein>
<feature type="transmembrane region" description="Helical" evidence="8">
    <location>
        <begin position="107"/>
        <end position="127"/>
    </location>
</feature>
<evidence type="ECO:0000256" key="6">
    <source>
        <dbReference type="ARBA" id="ARBA00023136"/>
    </source>
</evidence>
<dbReference type="PANTHER" id="PTHR35529">
    <property type="entry name" value="MANGANESE EFFLUX PUMP MNTP-RELATED"/>
    <property type="match status" value="1"/>
</dbReference>
<proteinExistence type="inferred from homology"/>
<feature type="transmembrane region" description="Helical" evidence="8">
    <location>
        <begin position="165"/>
        <end position="183"/>
    </location>
</feature>
<evidence type="ECO:0000256" key="4">
    <source>
        <dbReference type="ARBA" id="ARBA00022989"/>
    </source>
</evidence>
<accession>A0A9W6JGR8</accession>
<evidence type="ECO:0000256" key="1">
    <source>
        <dbReference type="ARBA" id="ARBA00022448"/>
    </source>
</evidence>
<keyword evidence="4 8" id="KW-1133">Transmembrane helix</keyword>
<dbReference type="EMBL" id="BSFK01000005">
    <property type="protein sequence ID" value="GLK75469.1"/>
    <property type="molecule type" value="Genomic_DNA"/>
</dbReference>
<comment type="subcellular location">
    <subcellularLocation>
        <location evidence="8">Cell membrane</location>
        <topology evidence="8">Multi-pass membrane protein</topology>
    </subcellularLocation>
</comment>
<dbReference type="Pfam" id="PF02659">
    <property type="entry name" value="Mntp"/>
    <property type="match status" value="1"/>
</dbReference>
<keyword evidence="5 8" id="KW-0406">Ion transport</keyword>
<reference evidence="9" key="1">
    <citation type="journal article" date="2014" name="Int. J. Syst. Evol. Microbiol.">
        <title>Complete genome sequence of Corynebacterium casei LMG S-19264T (=DSM 44701T), isolated from a smear-ripened cheese.</title>
        <authorList>
            <consortium name="US DOE Joint Genome Institute (JGI-PGF)"/>
            <person name="Walter F."/>
            <person name="Albersmeier A."/>
            <person name="Kalinowski J."/>
            <person name="Ruckert C."/>
        </authorList>
    </citation>
    <scope>NUCLEOTIDE SEQUENCE</scope>
    <source>
        <strain evidence="9">VKM B-2555</strain>
    </source>
</reference>
<dbReference type="Proteomes" id="UP001143364">
    <property type="component" value="Unassembled WGS sequence"/>
</dbReference>
<name>A0A9W6JGR8_9HYPH</name>
<gene>
    <name evidence="9" type="primary">yebN</name>
    <name evidence="8" type="synonym">mntP</name>
    <name evidence="9" type="ORF">GCM10008171_07230</name>
</gene>
<feature type="transmembrane region" description="Helical" evidence="8">
    <location>
        <begin position="133"/>
        <end position="153"/>
    </location>
</feature>
<dbReference type="RefSeq" id="WP_271203417.1">
    <property type="nucleotide sequence ID" value="NZ_BSFK01000005.1"/>
</dbReference>
<comment type="function">
    <text evidence="8">Probably functions as a manganese efflux pump.</text>
</comment>
<keyword evidence="1 8" id="KW-0813">Transport</keyword>
<evidence type="ECO:0000256" key="8">
    <source>
        <dbReference type="HAMAP-Rule" id="MF_01521"/>
    </source>
</evidence>
<dbReference type="InterPro" id="IPR022929">
    <property type="entry name" value="Put_MntP"/>
</dbReference>
<dbReference type="PANTHER" id="PTHR35529:SF1">
    <property type="entry name" value="MANGANESE EFFLUX PUMP MNTP-RELATED"/>
    <property type="match status" value="1"/>
</dbReference>
<sequence length="188" mass="19088">MSPYAIALLAIGMSIDALIASLGRGAAIGRPSLAEAARTGVVFGVVEAITPLIGWAAGVAASQHVQAFDHWIAFGLLGAVGARMFAEALRRSDAEETEARPTRSLGLLLATAVGTSLDAMAVGVSLAFLEVNILVIALAIGATTMVMSAGGMLASRAIGPRFGRYAEMAGGLLLIGLGFSILVEHLSA</sequence>
<keyword evidence="6 8" id="KW-0472">Membrane</keyword>
<dbReference type="GO" id="GO:0005886">
    <property type="term" value="C:plasma membrane"/>
    <property type="evidence" value="ECO:0007669"/>
    <property type="project" value="UniProtKB-SubCell"/>
</dbReference>
<dbReference type="HAMAP" id="MF_01521">
    <property type="entry name" value="MntP_pump"/>
    <property type="match status" value="1"/>
</dbReference>
<comment type="caution">
    <text evidence="9">The sequence shown here is derived from an EMBL/GenBank/DDBJ whole genome shotgun (WGS) entry which is preliminary data.</text>
</comment>
<dbReference type="AlphaFoldDB" id="A0A9W6JGR8"/>
<reference evidence="9" key="2">
    <citation type="submission" date="2023-01" db="EMBL/GenBank/DDBJ databases">
        <authorList>
            <person name="Sun Q."/>
            <person name="Evtushenko L."/>
        </authorList>
    </citation>
    <scope>NUCLEOTIDE SEQUENCE</scope>
    <source>
        <strain evidence="9">VKM B-2555</strain>
    </source>
</reference>
<evidence type="ECO:0000256" key="3">
    <source>
        <dbReference type="ARBA" id="ARBA00022692"/>
    </source>
</evidence>
<keyword evidence="3 8" id="KW-0812">Transmembrane</keyword>
<keyword evidence="7 8" id="KW-0464">Manganese</keyword>
<evidence type="ECO:0000313" key="9">
    <source>
        <dbReference type="EMBL" id="GLK75469.1"/>
    </source>
</evidence>
<evidence type="ECO:0000313" key="10">
    <source>
        <dbReference type="Proteomes" id="UP001143364"/>
    </source>
</evidence>
<feature type="transmembrane region" description="Helical" evidence="8">
    <location>
        <begin position="6"/>
        <end position="27"/>
    </location>
</feature>
<evidence type="ECO:0000256" key="2">
    <source>
        <dbReference type="ARBA" id="ARBA00022475"/>
    </source>
</evidence>
<dbReference type="GO" id="GO:0005384">
    <property type="term" value="F:manganese ion transmembrane transporter activity"/>
    <property type="evidence" value="ECO:0007669"/>
    <property type="project" value="UniProtKB-UniRule"/>
</dbReference>